<dbReference type="Gene3D" id="3.10.560.10">
    <property type="entry name" value="Outer membrane lipoprotein wza domain like"/>
    <property type="match status" value="1"/>
</dbReference>
<dbReference type="Proteomes" id="UP000198534">
    <property type="component" value="Unassembled WGS sequence"/>
</dbReference>
<keyword evidence="5" id="KW-1185">Reference proteome</keyword>
<dbReference type="PANTHER" id="PTHR21180">
    <property type="entry name" value="ENDONUCLEASE/EXONUCLEASE/PHOSPHATASE FAMILY DOMAIN-CONTAINING PROTEIN 1"/>
    <property type="match status" value="1"/>
</dbReference>
<feature type="region of interest" description="Disordered" evidence="1">
    <location>
        <begin position="41"/>
        <end position="64"/>
    </location>
</feature>
<feature type="transmembrane region" description="Helical" evidence="2">
    <location>
        <begin position="12"/>
        <end position="30"/>
    </location>
</feature>
<dbReference type="InterPro" id="IPR051675">
    <property type="entry name" value="Endo/Exo/Phosphatase_dom_1"/>
</dbReference>
<evidence type="ECO:0000256" key="1">
    <source>
        <dbReference type="SAM" id="MobiDB-lite"/>
    </source>
</evidence>
<keyword evidence="2" id="KW-1133">Transmembrane helix</keyword>
<gene>
    <name evidence="4" type="ORF">SAMN05444487_108134</name>
</gene>
<dbReference type="SUPFAM" id="SSF47781">
    <property type="entry name" value="RuvA domain 2-like"/>
    <property type="match status" value="1"/>
</dbReference>
<sequence length="223" mass="24037">MWENQWSSREKKLVGVAGALLLLLIGFLVMNGWDGEERKKEGWQSYEAQPAKERSEKTTTNTKRTKQATELVIDVKGAVKKPGVYRLDPGARVQDAVELAGGPKSVADMVRVNLAQPLTDGMALIIPRKGEEIPTTSGIGAGTSARSGEGGESGAEAKESPIDLNTATVQDLDSLNGIGPSKAEAIIRYREENGPFTSVDQLTEVSGIGEKTLEQFKDQVRVQ</sequence>
<protein>
    <submittedName>
        <fullName evidence="4">Competence protein ComEA</fullName>
    </submittedName>
</protein>
<dbReference type="RefSeq" id="WP_177167983.1">
    <property type="nucleotide sequence ID" value="NZ_FNNQ01000008.1"/>
</dbReference>
<evidence type="ECO:0000313" key="4">
    <source>
        <dbReference type="EMBL" id="SDW99081.1"/>
    </source>
</evidence>
<dbReference type="AlphaFoldDB" id="A0A1H2Y200"/>
<dbReference type="GO" id="GO:0015628">
    <property type="term" value="P:protein secretion by the type II secretion system"/>
    <property type="evidence" value="ECO:0007669"/>
    <property type="project" value="TreeGrafter"/>
</dbReference>
<organism evidence="4 5">
    <name type="scientific">Marininema mesophilum</name>
    <dbReference type="NCBI Taxonomy" id="1048340"/>
    <lineage>
        <taxon>Bacteria</taxon>
        <taxon>Bacillati</taxon>
        <taxon>Bacillota</taxon>
        <taxon>Bacilli</taxon>
        <taxon>Bacillales</taxon>
        <taxon>Thermoactinomycetaceae</taxon>
        <taxon>Marininema</taxon>
    </lineage>
</organism>
<keyword evidence="2" id="KW-0812">Transmembrane</keyword>
<evidence type="ECO:0000256" key="2">
    <source>
        <dbReference type="SAM" id="Phobius"/>
    </source>
</evidence>
<dbReference type="EMBL" id="FNNQ01000008">
    <property type="protein sequence ID" value="SDW99081.1"/>
    <property type="molecule type" value="Genomic_DNA"/>
</dbReference>
<proteinExistence type="predicted"/>
<dbReference type="SMART" id="SM00278">
    <property type="entry name" value="HhH1"/>
    <property type="match status" value="2"/>
</dbReference>
<dbReference type="Pfam" id="PF10531">
    <property type="entry name" value="SLBB"/>
    <property type="match status" value="1"/>
</dbReference>
<evidence type="ECO:0000313" key="5">
    <source>
        <dbReference type="Proteomes" id="UP000198534"/>
    </source>
</evidence>
<evidence type="ECO:0000259" key="3">
    <source>
        <dbReference type="SMART" id="SM00278"/>
    </source>
</evidence>
<dbReference type="GO" id="GO:0015627">
    <property type="term" value="C:type II protein secretion system complex"/>
    <property type="evidence" value="ECO:0007669"/>
    <property type="project" value="TreeGrafter"/>
</dbReference>
<name>A0A1H2Y200_9BACL</name>
<dbReference type="GO" id="GO:0006281">
    <property type="term" value="P:DNA repair"/>
    <property type="evidence" value="ECO:0007669"/>
    <property type="project" value="InterPro"/>
</dbReference>
<dbReference type="PANTHER" id="PTHR21180:SF32">
    <property type="entry name" value="ENDONUCLEASE_EXONUCLEASE_PHOSPHATASE FAMILY DOMAIN-CONTAINING PROTEIN 1"/>
    <property type="match status" value="1"/>
</dbReference>
<dbReference type="STRING" id="1048340.SAMN05444487_108134"/>
<dbReference type="InterPro" id="IPR004509">
    <property type="entry name" value="Competence_ComEA_HhH"/>
</dbReference>
<dbReference type="NCBIfam" id="TIGR00426">
    <property type="entry name" value="competence protein ComEA helix-hairpin-helix repeat region"/>
    <property type="match status" value="1"/>
</dbReference>
<accession>A0A1H2Y200</accession>
<dbReference type="InterPro" id="IPR019554">
    <property type="entry name" value="Soluble_ligand-bd"/>
</dbReference>
<dbReference type="InterPro" id="IPR010994">
    <property type="entry name" value="RuvA_2-like"/>
</dbReference>
<feature type="domain" description="Helix-hairpin-helix DNA-binding motif class 1" evidence="3">
    <location>
        <begin position="170"/>
        <end position="189"/>
    </location>
</feature>
<dbReference type="GO" id="GO:0003677">
    <property type="term" value="F:DNA binding"/>
    <property type="evidence" value="ECO:0007669"/>
    <property type="project" value="InterPro"/>
</dbReference>
<dbReference type="Pfam" id="PF12836">
    <property type="entry name" value="HHH_3"/>
    <property type="match status" value="1"/>
</dbReference>
<feature type="region of interest" description="Disordered" evidence="1">
    <location>
        <begin position="133"/>
        <end position="160"/>
    </location>
</feature>
<feature type="domain" description="Helix-hairpin-helix DNA-binding motif class 1" evidence="3">
    <location>
        <begin position="200"/>
        <end position="219"/>
    </location>
</feature>
<keyword evidence="2" id="KW-0472">Membrane</keyword>
<dbReference type="InterPro" id="IPR003583">
    <property type="entry name" value="Hlx-hairpin-Hlx_DNA-bd_motif"/>
</dbReference>
<reference evidence="4 5" key="1">
    <citation type="submission" date="2016-10" db="EMBL/GenBank/DDBJ databases">
        <authorList>
            <person name="de Groot N.N."/>
        </authorList>
    </citation>
    <scope>NUCLEOTIDE SEQUENCE [LARGE SCALE GENOMIC DNA]</scope>
    <source>
        <strain evidence="4 5">DSM 45610</strain>
    </source>
</reference>
<dbReference type="Gene3D" id="1.10.150.310">
    <property type="entry name" value="Tex RuvX-like domain-like"/>
    <property type="match status" value="1"/>
</dbReference>